<dbReference type="EMBL" id="JAQZSM010000004">
    <property type="protein sequence ID" value="MDD7970603.1"/>
    <property type="molecule type" value="Genomic_DNA"/>
</dbReference>
<gene>
    <name evidence="2" type="primary">cas7e</name>
    <name evidence="2" type="ORF">PUT78_05790</name>
</gene>
<organism evidence="2 3">
    <name type="scientific">Roseinatronobacter alkalisoli</name>
    <dbReference type="NCBI Taxonomy" id="3028235"/>
    <lineage>
        <taxon>Bacteria</taxon>
        <taxon>Pseudomonadati</taxon>
        <taxon>Pseudomonadota</taxon>
        <taxon>Alphaproteobacteria</taxon>
        <taxon>Rhodobacterales</taxon>
        <taxon>Paracoccaceae</taxon>
        <taxon>Roseinatronobacter</taxon>
    </lineage>
</organism>
<dbReference type="Proteomes" id="UP001431784">
    <property type="component" value="Unassembled WGS sequence"/>
</dbReference>
<comment type="caution">
    <text evidence="2">The sequence shown here is derived from an EMBL/GenBank/DDBJ whole genome shotgun (WGS) entry which is preliminary data.</text>
</comment>
<sequence length="364" mass="39244">MTTFLQFHLLTSYGPSNPNRDDQGRPKQAMVGNAPRLRMSSQSLKRALRESTFFKLDLAGNQGTRTKHLHTRLVAHLTGKGTPEADATAAATTIAGLFGKLESVKKSSGTETRATTLAFISPAEWALAEDLAGRIVAGEDLPAEKDLKKMVLRKADGAIDIAMFGRMLASDADFNRDAAVQVAHAITTHTAQAEEDWFSAVDDLNKDEDTGAGHLGEIAFGSGIYYQYVCVNCDLLVENLAGDRDLAAKGIEALARAIAQTTPRGKQNSFAHHPIAYHIRAERGQRAPRDLSGAFFTPVDKKLHKLGVNDLETASIRAMERTVASIDGCYFGGVAEDFRKLDTLAGEGTLEDIVTFAVDAVRGA</sequence>
<accession>A0ABT5T676</accession>
<keyword evidence="3" id="KW-1185">Reference proteome</keyword>
<dbReference type="RefSeq" id="WP_274351260.1">
    <property type="nucleotide sequence ID" value="NZ_JAQZSM010000004.1"/>
</dbReference>
<evidence type="ECO:0000313" key="3">
    <source>
        <dbReference type="Proteomes" id="UP001431784"/>
    </source>
</evidence>
<dbReference type="NCBIfam" id="TIGR01869">
    <property type="entry name" value="casC_Cse4"/>
    <property type="match status" value="1"/>
</dbReference>
<reference evidence="2" key="1">
    <citation type="submission" date="2023-02" db="EMBL/GenBank/DDBJ databases">
        <title>Description of Roseinatronobacter alkalisoli sp. nov., an alkaliphilic bacerium isolated from soda soil.</title>
        <authorList>
            <person name="Wei W."/>
        </authorList>
    </citation>
    <scope>NUCLEOTIDE SEQUENCE</scope>
    <source>
        <strain evidence="2">HJB301</strain>
    </source>
</reference>
<dbReference type="InterPro" id="IPR010148">
    <property type="entry name" value="CRISPR-assoc_prot_CT1975"/>
</dbReference>
<proteinExistence type="predicted"/>
<evidence type="ECO:0000256" key="1">
    <source>
        <dbReference type="SAM" id="MobiDB-lite"/>
    </source>
</evidence>
<feature type="region of interest" description="Disordered" evidence="1">
    <location>
        <begin position="12"/>
        <end position="39"/>
    </location>
</feature>
<dbReference type="Pfam" id="PF09344">
    <property type="entry name" value="Cas_CT1975"/>
    <property type="match status" value="1"/>
</dbReference>
<evidence type="ECO:0000313" key="2">
    <source>
        <dbReference type="EMBL" id="MDD7970603.1"/>
    </source>
</evidence>
<name>A0ABT5T676_9RHOB</name>
<protein>
    <submittedName>
        <fullName evidence="2">Type I-E CRISPR-associated protein Cas7/Cse4/CasC</fullName>
    </submittedName>
</protein>